<gene>
    <name evidence="7" type="ORF">ACFOFO_13820</name>
</gene>
<feature type="transmembrane region" description="Helical" evidence="6">
    <location>
        <begin position="157"/>
        <end position="174"/>
    </location>
</feature>
<feature type="transmembrane region" description="Helical" evidence="6">
    <location>
        <begin position="249"/>
        <end position="270"/>
    </location>
</feature>
<feature type="transmembrane region" description="Helical" evidence="6">
    <location>
        <begin position="87"/>
        <end position="105"/>
    </location>
</feature>
<evidence type="ECO:0000313" key="7">
    <source>
        <dbReference type="EMBL" id="MFC3109022.1"/>
    </source>
</evidence>
<feature type="transmembrane region" description="Helical" evidence="6">
    <location>
        <begin position="282"/>
        <end position="301"/>
    </location>
</feature>
<protein>
    <submittedName>
        <fullName evidence="7">Branched-chain amino acid ABC transporter permease</fullName>
    </submittedName>
</protein>
<dbReference type="InterPro" id="IPR043428">
    <property type="entry name" value="LivM-like"/>
</dbReference>
<evidence type="ECO:0000256" key="5">
    <source>
        <dbReference type="ARBA" id="ARBA00023136"/>
    </source>
</evidence>
<keyword evidence="4 6" id="KW-1133">Transmembrane helix</keyword>
<reference evidence="8" key="1">
    <citation type="journal article" date="2019" name="Int. J. Syst. Evol. Microbiol.">
        <title>The Global Catalogue of Microorganisms (GCM) 10K type strain sequencing project: providing services to taxonomists for standard genome sequencing and annotation.</title>
        <authorList>
            <consortium name="The Broad Institute Genomics Platform"/>
            <consortium name="The Broad Institute Genome Sequencing Center for Infectious Disease"/>
            <person name="Wu L."/>
            <person name="Ma J."/>
        </authorList>
    </citation>
    <scope>NUCLEOTIDE SEQUENCE [LARGE SCALE GENOMIC DNA]</scope>
    <source>
        <strain evidence="8">KCTC 42986</strain>
    </source>
</reference>
<dbReference type="PANTHER" id="PTHR30482">
    <property type="entry name" value="HIGH-AFFINITY BRANCHED-CHAIN AMINO ACID TRANSPORT SYSTEM PERMEASE"/>
    <property type="match status" value="1"/>
</dbReference>
<dbReference type="PANTHER" id="PTHR30482:SF18">
    <property type="entry name" value="BRANCHED AMINO ACID TRANSPORT SYSTEM PERMEASE"/>
    <property type="match status" value="1"/>
</dbReference>
<evidence type="ECO:0000256" key="1">
    <source>
        <dbReference type="ARBA" id="ARBA00004651"/>
    </source>
</evidence>
<dbReference type="CDD" id="cd06581">
    <property type="entry name" value="TM_PBP1_LivM_like"/>
    <property type="match status" value="1"/>
</dbReference>
<evidence type="ECO:0000256" key="3">
    <source>
        <dbReference type="ARBA" id="ARBA00022692"/>
    </source>
</evidence>
<keyword evidence="5 6" id="KW-0472">Membrane</keyword>
<evidence type="ECO:0000256" key="4">
    <source>
        <dbReference type="ARBA" id="ARBA00022989"/>
    </source>
</evidence>
<feature type="transmembrane region" description="Helical" evidence="6">
    <location>
        <begin position="12"/>
        <end position="31"/>
    </location>
</feature>
<keyword evidence="3 6" id="KW-0812">Transmembrane</keyword>
<keyword evidence="2" id="KW-1003">Cell membrane</keyword>
<comment type="caution">
    <text evidence="7">The sequence shown here is derived from an EMBL/GenBank/DDBJ whole genome shotgun (WGS) entry which is preliminary data.</text>
</comment>
<feature type="transmembrane region" description="Helical" evidence="6">
    <location>
        <begin position="112"/>
        <end position="129"/>
    </location>
</feature>
<dbReference type="EMBL" id="JBHRTP010000040">
    <property type="protein sequence ID" value="MFC3109022.1"/>
    <property type="molecule type" value="Genomic_DNA"/>
</dbReference>
<evidence type="ECO:0000256" key="6">
    <source>
        <dbReference type="SAM" id="Phobius"/>
    </source>
</evidence>
<dbReference type="InterPro" id="IPR001851">
    <property type="entry name" value="ABC_transp_permease"/>
</dbReference>
<evidence type="ECO:0000256" key="2">
    <source>
        <dbReference type="ARBA" id="ARBA00022475"/>
    </source>
</evidence>
<organism evidence="7 8">
    <name type="scientific">Undibacterium arcticum</name>
    <dbReference type="NCBI Taxonomy" id="1762892"/>
    <lineage>
        <taxon>Bacteria</taxon>
        <taxon>Pseudomonadati</taxon>
        <taxon>Pseudomonadota</taxon>
        <taxon>Betaproteobacteria</taxon>
        <taxon>Burkholderiales</taxon>
        <taxon>Oxalobacteraceae</taxon>
        <taxon>Undibacterium</taxon>
    </lineage>
</organism>
<feature type="transmembrane region" description="Helical" evidence="6">
    <location>
        <begin position="210"/>
        <end position="229"/>
    </location>
</feature>
<name>A0ABV7F5F1_9BURK</name>
<accession>A0ABV7F5F1</accession>
<keyword evidence="8" id="KW-1185">Reference proteome</keyword>
<dbReference type="Proteomes" id="UP001595530">
    <property type="component" value="Unassembled WGS sequence"/>
</dbReference>
<dbReference type="Pfam" id="PF02653">
    <property type="entry name" value="BPD_transp_2"/>
    <property type="match status" value="1"/>
</dbReference>
<evidence type="ECO:0000313" key="8">
    <source>
        <dbReference type="Proteomes" id="UP001595530"/>
    </source>
</evidence>
<proteinExistence type="predicted"/>
<dbReference type="RefSeq" id="WP_390331803.1">
    <property type="nucleotide sequence ID" value="NZ_JBHRTP010000040.1"/>
</dbReference>
<comment type="subcellular location">
    <subcellularLocation>
        <location evidence="1">Cell membrane</location>
        <topology evidence="1">Multi-pass membrane protein</topology>
    </subcellularLocation>
</comment>
<feature type="transmembrane region" description="Helical" evidence="6">
    <location>
        <begin position="37"/>
        <end position="55"/>
    </location>
</feature>
<sequence>MKTLFSRNTGLIILAVILLALPLLTSNAFYLDLAIKIAINAIVAIGLNLLIGYAGQISLGHAGFLGIGAYSSAVLTTHFGFPPLLAMLTGAAAVALLAFLVARPILKLKGHYLAMATLGLGIIISIVITNEAKYTGGPDGMSVPALTILGWDVTGDATWYTLVAVLLIVITWAAQNLIDAPAGRALQAIHGSEVAARVAGIDVAGAKVKIFVVSAILASLMGSLTAHYVGFLTPGQAGFFHSIELMTMVVVGGMASVFGSIVGAALLTLLPQVLSAFEGWETVVFGAILMATMIFLPAGLVPTLRLRFAKGGH</sequence>